<gene>
    <name evidence="3" type="primary">LOC112454597</name>
</gene>
<dbReference type="RefSeq" id="XP_024871859.1">
    <property type="nucleotide sequence ID" value="XM_025016091.1"/>
</dbReference>
<dbReference type="GO" id="GO:0005852">
    <property type="term" value="C:eukaryotic translation initiation factor 3 complex"/>
    <property type="evidence" value="ECO:0007669"/>
    <property type="project" value="InterPro"/>
</dbReference>
<evidence type="ECO:0000259" key="1">
    <source>
        <dbReference type="Pfam" id="PF05470"/>
    </source>
</evidence>
<evidence type="ECO:0000313" key="3">
    <source>
        <dbReference type="RefSeq" id="XP_024871859.1"/>
    </source>
</evidence>
<dbReference type="GO" id="GO:0031369">
    <property type="term" value="F:translation initiation factor binding"/>
    <property type="evidence" value="ECO:0007669"/>
    <property type="project" value="InterPro"/>
</dbReference>
<sequence length="71" mass="8596">MCNNIGTYYGNNEIITEEMQKFETTLYKIYNCVLALVERLDEEFIKLLKECDLHSNEYVERYIDNLMFEKI</sequence>
<evidence type="ECO:0000313" key="2">
    <source>
        <dbReference type="Proteomes" id="UP000504618"/>
    </source>
</evidence>
<dbReference type="GeneID" id="112454597"/>
<protein>
    <submittedName>
        <fullName evidence="3">Eukaryotic translation initiation factor 3 subunit C-like isoform X2</fullName>
    </submittedName>
</protein>
<dbReference type="AlphaFoldDB" id="A0A6J1PQ66"/>
<organism evidence="2 3">
    <name type="scientific">Temnothorax curvispinosus</name>
    <dbReference type="NCBI Taxonomy" id="300111"/>
    <lineage>
        <taxon>Eukaryota</taxon>
        <taxon>Metazoa</taxon>
        <taxon>Ecdysozoa</taxon>
        <taxon>Arthropoda</taxon>
        <taxon>Hexapoda</taxon>
        <taxon>Insecta</taxon>
        <taxon>Pterygota</taxon>
        <taxon>Neoptera</taxon>
        <taxon>Endopterygota</taxon>
        <taxon>Hymenoptera</taxon>
        <taxon>Apocrita</taxon>
        <taxon>Aculeata</taxon>
        <taxon>Formicoidea</taxon>
        <taxon>Formicidae</taxon>
        <taxon>Myrmicinae</taxon>
        <taxon>Temnothorax</taxon>
    </lineage>
</organism>
<dbReference type="Proteomes" id="UP000504618">
    <property type="component" value="Unplaced"/>
</dbReference>
<dbReference type="InterPro" id="IPR008905">
    <property type="entry name" value="EIF3C_N_dom"/>
</dbReference>
<dbReference type="GO" id="GO:0003743">
    <property type="term" value="F:translation initiation factor activity"/>
    <property type="evidence" value="ECO:0007669"/>
    <property type="project" value="InterPro"/>
</dbReference>
<name>A0A6J1PQ66_9HYME</name>
<accession>A0A6J1PQ66</accession>
<feature type="domain" description="Eukaryotic translation initiation factor 3 subunit C N-terminal" evidence="1">
    <location>
        <begin position="10"/>
        <end position="68"/>
    </location>
</feature>
<dbReference type="Pfam" id="PF05470">
    <property type="entry name" value="eIF-3c_N"/>
    <property type="match status" value="1"/>
</dbReference>
<reference evidence="3" key="1">
    <citation type="submission" date="2025-08" db="UniProtKB">
        <authorList>
            <consortium name="RefSeq"/>
        </authorList>
    </citation>
    <scope>IDENTIFICATION</scope>
    <source>
        <tissue evidence="3">Whole body</tissue>
    </source>
</reference>
<keyword evidence="2" id="KW-1185">Reference proteome</keyword>
<proteinExistence type="predicted"/>